<organism evidence="2 3">
    <name type="scientific">Streptomyces mauvecolor</name>
    <dbReference type="NCBI Taxonomy" id="58345"/>
    <lineage>
        <taxon>Bacteria</taxon>
        <taxon>Bacillati</taxon>
        <taxon>Actinomycetota</taxon>
        <taxon>Actinomycetes</taxon>
        <taxon>Kitasatosporales</taxon>
        <taxon>Streptomycetaceae</taxon>
        <taxon>Streptomyces</taxon>
    </lineage>
</organism>
<keyword evidence="1" id="KW-0732">Signal</keyword>
<dbReference type="RefSeq" id="WP_344377882.1">
    <property type="nucleotide sequence ID" value="NZ_BAAASQ010000019.1"/>
</dbReference>
<gene>
    <name evidence="2" type="ORF">ACFPFX_33885</name>
</gene>
<evidence type="ECO:0000256" key="1">
    <source>
        <dbReference type="SAM" id="SignalP"/>
    </source>
</evidence>
<keyword evidence="3" id="KW-1185">Reference proteome</keyword>
<evidence type="ECO:0008006" key="4">
    <source>
        <dbReference type="Google" id="ProtNLM"/>
    </source>
</evidence>
<dbReference type="EMBL" id="JBHSIZ010000045">
    <property type="protein sequence ID" value="MFC4961293.1"/>
    <property type="molecule type" value="Genomic_DNA"/>
</dbReference>
<sequence length="60" mass="5805">MRRITAVLLGTAALLGVLATPAIAAPGVGNTSATVQTLLATAQNTITGAQVTIGNMTGGL</sequence>
<feature type="chain" id="PRO_5046752926" description="Secreted protein" evidence="1">
    <location>
        <begin position="25"/>
        <end position="60"/>
    </location>
</feature>
<proteinExistence type="predicted"/>
<reference evidence="3" key="1">
    <citation type="journal article" date="2019" name="Int. J. Syst. Evol. Microbiol.">
        <title>The Global Catalogue of Microorganisms (GCM) 10K type strain sequencing project: providing services to taxonomists for standard genome sequencing and annotation.</title>
        <authorList>
            <consortium name="The Broad Institute Genomics Platform"/>
            <consortium name="The Broad Institute Genome Sequencing Center for Infectious Disease"/>
            <person name="Wu L."/>
            <person name="Ma J."/>
        </authorList>
    </citation>
    <scope>NUCLEOTIDE SEQUENCE [LARGE SCALE GENOMIC DNA]</scope>
    <source>
        <strain evidence="3">CCM 7224</strain>
    </source>
</reference>
<accession>A0ABV9UXG9</accession>
<evidence type="ECO:0000313" key="3">
    <source>
        <dbReference type="Proteomes" id="UP001595834"/>
    </source>
</evidence>
<comment type="caution">
    <text evidence="2">The sequence shown here is derived from an EMBL/GenBank/DDBJ whole genome shotgun (WGS) entry which is preliminary data.</text>
</comment>
<protein>
    <recommendedName>
        <fullName evidence="4">Secreted protein</fullName>
    </recommendedName>
</protein>
<evidence type="ECO:0000313" key="2">
    <source>
        <dbReference type="EMBL" id="MFC4961293.1"/>
    </source>
</evidence>
<name>A0ABV9UXG9_9ACTN</name>
<dbReference type="Proteomes" id="UP001595834">
    <property type="component" value="Unassembled WGS sequence"/>
</dbReference>
<feature type="signal peptide" evidence="1">
    <location>
        <begin position="1"/>
        <end position="24"/>
    </location>
</feature>